<dbReference type="HOGENOM" id="CLU_129782_4_0_0"/>
<organism evidence="1 2">
    <name type="scientific">Sulfurihydrogenibium azorense (strain DSM 15241 / OCM 825 / Az-Fu1)</name>
    <dbReference type="NCBI Taxonomy" id="204536"/>
    <lineage>
        <taxon>Bacteria</taxon>
        <taxon>Pseudomonadati</taxon>
        <taxon>Aquificota</taxon>
        <taxon>Aquificia</taxon>
        <taxon>Aquificales</taxon>
        <taxon>Hydrogenothermaceae</taxon>
        <taxon>Sulfurihydrogenibium</taxon>
    </lineage>
</organism>
<dbReference type="AlphaFoldDB" id="C1DXD2"/>
<accession>C1DXD2</accession>
<reference evidence="1 2" key="1">
    <citation type="journal article" date="2009" name="J. Bacteriol.">
        <title>Complete and draft genome sequences of six members of the Aquificales.</title>
        <authorList>
            <person name="Reysenbach A.L."/>
            <person name="Hamamura N."/>
            <person name="Podar M."/>
            <person name="Griffiths E."/>
            <person name="Ferreira S."/>
            <person name="Hochstein R."/>
            <person name="Heidelberg J."/>
            <person name="Johnson J."/>
            <person name="Mead D."/>
            <person name="Pohorille A."/>
            <person name="Sarmiento M."/>
            <person name="Schweighofer K."/>
            <person name="Seshadri R."/>
            <person name="Voytek M.A."/>
        </authorList>
    </citation>
    <scope>NUCLEOTIDE SEQUENCE [LARGE SCALE GENOMIC DNA]</scope>
    <source>
        <strain evidence="2">Az-Fu1 / DSM 15241 / OCM 825</strain>
    </source>
</reference>
<name>C1DXD2_SULAA</name>
<evidence type="ECO:0000313" key="1">
    <source>
        <dbReference type="EMBL" id="ACN98525.1"/>
    </source>
</evidence>
<gene>
    <name evidence="1" type="ordered locus">SULAZ_0047</name>
</gene>
<dbReference type="OrthoDB" id="13862at2"/>
<proteinExistence type="predicted"/>
<protein>
    <recommendedName>
        <fullName evidence="3">Tobe domain protein</fullName>
    </recommendedName>
</protein>
<dbReference type="KEGG" id="saf:SULAZ_0047"/>
<evidence type="ECO:0008006" key="3">
    <source>
        <dbReference type="Google" id="ProtNLM"/>
    </source>
</evidence>
<dbReference type="Proteomes" id="UP000001369">
    <property type="component" value="Chromosome"/>
</dbReference>
<keyword evidence="2" id="KW-1185">Reference proteome</keyword>
<dbReference type="STRING" id="204536.SULAZ_0047"/>
<evidence type="ECO:0000313" key="2">
    <source>
        <dbReference type="Proteomes" id="UP000001369"/>
    </source>
</evidence>
<dbReference type="EMBL" id="CP001229">
    <property type="protein sequence ID" value="ACN98525.1"/>
    <property type="molecule type" value="Genomic_DNA"/>
</dbReference>
<dbReference type="SUPFAM" id="SSF50331">
    <property type="entry name" value="MOP-like"/>
    <property type="match status" value="1"/>
</dbReference>
<sequence length="127" mass="14684">MNTIQAYVVSVEFTDTISQVKLSTELGDFYCIVLENPNTVDYLKVGKSVKLIFKENDFIFSKEKIFKINTFEGEIKSITFGEIFSAINFQAKNYQFSAILSKYEAEDFKVDDKIYIYIKPTNIILEV</sequence>
<dbReference type="InterPro" id="IPR008995">
    <property type="entry name" value="Mo/tungstate-bd_C_term_dom"/>
</dbReference>
<dbReference type="eggNOG" id="ENOG502ZSQW">
    <property type="taxonomic scope" value="Bacteria"/>
</dbReference>
<dbReference type="RefSeq" id="WP_012673849.1">
    <property type="nucleotide sequence ID" value="NC_012438.1"/>
</dbReference>